<dbReference type="SUPFAM" id="SSF52540">
    <property type="entry name" value="P-loop containing nucleoside triphosphate hydrolases"/>
    <property type="match status" value="1"/>
</dbReference>
<organism evidence="6 7">
    <name type="scientific">Paludibaculum fermentans</name>
    <dbReference type="NCBI Taxonomy" id="1473598"/>
    <lineage>
        <taxon>Bacteria</taxon>
        <taxon>Pseudomonadati</taxon>
        <taxon>Acidobacteriota</taxon>
        <taxon>Terriglobia</taxon>
        <taxon>Bryobacterales</taxon>
        <taxon>Bryobacteraceae</taxon>
        <taxon>Paludibaculum</taxon>
    </lineage>
</organism>
<accession>A0A7S7NWX1</accession>
<dbReference type="GO" id="GO:0022857">
    <property type="term" value="F:transmembrane transporter activity"/>
    <property type="evidence" value="ECO:0007669"/>
    <property type="project" value="TreeGrafter"/>
</dbReference>
<dbReference type="AlphaFoldDB" id="A0A7S7NWX1"/>
<dbReference type="FunFam" id="3.40.50.300:FF:000032">
    <property type="entry name" value="Export ABC transporter ATP-binding protein"/>
    <property type="match status" value="1"/>
</dbReference>
<dbReference type="CDD" id="cd03255">
    <property type="entry name" value="ABC_MJ0796_LolCDE_FtsE"/>
    <property type="match status" value="1"/>
</dbReference>
<dbReference type="Pfam" id="PF00005">
    <property type="entry name" value="ABC_tran"/>
    <property type="match status" value="1"/>
</dbReference>
<dbReference type="GO" id="GO:0005886">
    <property type="term" value="C:plasma membrane"/>
    <property type="evidence" value="ECO:0007669"/>
    <property type="project" value="TreeGrafter"/>
</dbReference>
<dbReference type="GO" id="GO:0016887">
    <property type="term" value="F:ATP hydrolysis activity"/>
    <property type="evidence" value="ECO:0007669"/>
    <property type="project" value="InterPro"/>
</dbReference>
<dbReference type="SMART" id="SM00382">
    <property type="entry name" value="AAA"/>
    <property type="match status" value="1"/>
</dbReference>
<evidence type="ECO:0000259" key="5">
    <source>
        <dbReference type="PROSITE" id="PS50893"/>
    </source>
</evidence>
<dbReference type="Gene3D" id="3.40.50.300">
    <property type="entry name" value="P-loop containing nucleotide triphosphate hydrolases"/>
    <property type="match status" value="1"/>
</dbReference>
<dbReference type="PROSITE" id="PS50893">
    <property type="entry name" value="ABC_TRANSPORTER_2"/>
    <property type="match status" value="1"/>
</dbReference>
<keyword evidence="3 6" id="KW-0067">ATP-binding</keyword>
<evidence type="ECO:0000256" key="1">
    <source>
        <dbReference type="ARBA" id="ARBA00022448"/>
    </source>
</evidence>
<dbReference type="InterPro" id="IPR015854">
    <property type="entry name" value="ABC_transpr_LolD-like"/>
</dbReference>
<keyword evidence="2" id="KW-0547">Nucleotide-binding</keyword>
<proteinExistence type="inferred from homology"/>
<keyword evidence="7" id="KW-1185">Reference proteome</keyword>
<evidence type="ECO:0000256" key="3">
    <source>
        <dbReference type="ARBA" id="ARBA00022840"/>
    </source>
</evidence>
<evidence type="ECO:0000313" key="7">
    <source>
        <dbReference type="Proteomes" id="UP000593892"/>
    </source>
</evidence>
<dbReference type="GO" id="GO:0005524">
    <property type="term" value="F:ATP binding"/>
    <property type="evidence" value="ECO:0007669"/>
    <property type="project" value="UniProtKB-KW"/>
</dbReference>
<dbReference type="GO" id="GO:0098796">
    <property type="term" value="C:membrane protein complex"/>
    <property type="evidence" value="ECO:0007669"/>
    <property type="project" value="UniProtKB-ARBA"/>
</dbReference>
<evidence type="ECO:0000313" key="6">
    <source>
        <dbReference type="EMBL" id="QOY90689.1"/>
    </source>
</evidence>
<dbReference type="InterPro" id="IPR017911">
    <property type="entry name" value="MacB-like_ATP-bd"/>
</dbReference>
<name>A0A7S7NWX1_PALFE</name>
<keyword evidence="1" id="KW-0813">Transport</keyword>
<reference evidence="6 7" key="1">
    <citation type="submission" date="2020-10" db="EMBL/GenBank/DDBJ databases">
        <title>Complete genome sequence of Paludibaculum fermentans P105T, a facultatively anaerobic acidobacterium capable of dissimilatory Fe(III) reduction.</title>
        <authorList>
            <person name="Dedysh S.N."/>
            <person name="Beletsky A.V."/>
            <person name="Kulichevskaya I.S."/>
            <person name="Mardanov A.V."/>
            <person name="Ravin N.V."/>
        </authorList>
    </citation>
    <scope>NUCLEOTIDE SEQUENCE [LARGE SCALE GENOMIC DNA]</scope>
    <source>
        <strain evidence="6 7">P105</strain>
    </source>
</reference>
<dbReference type="InterPro" id="IPR003593">
    <property type="entry name" value="AAA+_ATPase"/>
</dbReference>
<dbReference type="Proteomes" id="UP000593892">
    <property type="component" value="Chromosome"/>
</dbReference>
<feature type="domain" description="ABC transporter" evidence="5">
    <location>
        <begin position="6"/>
        <end position="238"/>
    </location>
</feature>
<dbReference type="RefSeq" id="WP_194452347.1">
    <property type="nucleotide sequence ID" value="NZ_CP063849.1"/>
</dbReference>
<dbReference type="InterPro" id="IPR027417">
    <property type="entry name" value="P-loop_NTPase"/>
</dbReference>
<evidence type="ECO:0000256" key="2">
    <source>
        <dbReference type="ARBA" id="ARBA00022741"/>
    </source>
</evidence>
<dbReference type="EMBL" id="CP063849">
    <property type="protein sequence ID" value="QOY90689.1"/>
    <property type="molecule type" value="Genomic_DNA"/>
</dbReference>
<dbReference type="InterPro" id="IPR003439">
    <property type="entry name" value="ABC_transporter-like_ATP-bd"/>
</dbReference>
<protein>
    <submittedName>
        <fullName evidence="6">ABC transporter ATP-binding protein</fullName>
    </submittedName>
</protein>
<evidence type="ECO:0000256" key="4">
    <source>
        <dbReference type="ARBA" id="ARBA00038388"/>
    </source>
</evidence>
<comment type="similarity">
    <text evidence="4">Belongs to the ABC transporter superfamily. Macrolide exporter (TC 3.A.1.122) family.</text>
</comment>
<sequence>MSEVVIKTRKLTKEYVRDEFHVVALRDADIEIHRGEFVALMGPSGSGKSTLLHLAAAMDRPTSGEIEVLGSKLNTLSDGDIARWRNRHVGFVFQSFNLIPVLTALENVELPLKLTHLKKAERLAHATTALKLVGLGDRLGHYPRQLSGGQEQRVAIARAIVTDPDILLCDEPTGNLDSKSASEVLSLLSTLNKEHGKTIVMVTHDPHAAHYASKVRYIDKGELLTEGTMPEDWKSISA</sequence>
<dbReference type="KEGG" id="pfer:IRI77_12305"/>
<dbReference type="PANTHER" id="PTHR24220">
    <property type="entry name" value="IMPORT ATP-BINDING PROTEIN"/>
    <property type="match status" value="1"/>
</dbReference>
<gene>
    <name evidence="6" type="ORF">IRI77_12305</name>
</gene>
<dbReference type="PANTHER" id="PTHR24220:SF452">
    <property type="entry name" value="ABC TRANSPORTER ATP-BINDING PROTEIN"/>
    <property type="match status" value="1"/>
</dbReference>